<dbReference type="EMBL" id="JAUCGQ010000001">
    <property type="protein sequence ID" value="MDM7855157.1"/>
    <property type="molecule type" value="Genomic_DNA"/>
</dbReference>
<sequence>MAATRGAAMAGLWDSIPGGSQGALGALEPLLSSVPGTTESQRTESDGDWKIWSNTLGGDKPMDLDMSTGAFTHGIGSGAGNDGVLELSGGLGVELGLHLDSGGDPDGPVRVVLTVPSSSLRLPFLRGAALDGQGQLRADPAHATVKFLLPSLKVRLLRPADGGLKVDLLDASGAVDDDPVLNLVRMDPPYALVGPDDVVGFAFRAAVLDLSGTAGPTGVPDGARTMPDEWQGLYLPEIRLFVSPNGLSGLAVSAGVRDLWIGFGRFAGVTGVFNAEVVNRGSAPNLRLRFQTAAGEWIGVSDTDPIGDVDLPEHVTLYADGGGGVAPLSFSLTVDGTVTASDRAPVTVPASGSVSISASCTDAGSHTTTRTLTVSRRSAAAITDGTSQPVTPATTSSTGYVLLTAPSTATAVTVSLSPDPGGTVAWTWDGQTTPVTGATADIPVTAGTPVHVTATVTRTTAETTTVDAYFEFDHPSPQELTSGPSTRWTDNPDSTTSSQWASRHDKGSAPPLLSAEGLQRLAALPKSTVFSVEGWASAELPGNTTKQEYNLHLSERRRDALIAILTSTAYPELGFAAPTAVPGHGQTDAEGASGQAAQQSPGWWHARATAHLNETVTVTGTLTRSANPPDPQHTDPRPTPPPTPDCFRKIGVTVELVRSTFVRAEIYGEFDIQTAAEQRLSASDPGATIPPRDNPSDGICQFLLRLRIAEDRSSWEVDAQFKAIDADKDGLLQKTGDGTATGLNILGALAVLSPLLATATPASPTAGELVPMALATGGVVALGATGVIKTMKLTLHGGQLVVTSGLVDPSTGDGPRATSISILIDVETSFTFDVSPLLKVDPAKPLTARYKAVGIRSSWRSDPQPDGTVQYVPLPVFDPSQGYSLDIPTGSLIGPNALKDILRVLGGKISKDNPTYLEVEVGLGVDLGIVTVDTARVRVRLDQPDVPQLTALGAHVTIPDVLHGGGRVSIDPGGFSGSFDLTMDSLNLRVAAQLAVHQEGGVTGVLVGAEVQFPVAIPLGSSGLGIMGFLGGVAVNYARNETPYASEQVPALAWMKAQLTDPNGSIMKPDGWRFQAGAYAVAGGILLGTAEGGFIVHLKGMVLVEVPGPRLLFAMKADVISPPPVLSDANAEATFVAVLDINIGAGTITLGLVADYTVKSLVKVHVPVTAFFDTNHVDEWLVDLGTYDVPVTVSVLDVFTGTGYLMVHGDGSTVHIPTLPIVANGLVIAVGFHMQVVLMGSKAVGLYLEVDAGFDALVSFSPPGIAGFIHVKGELRLWIIGISVSASLTVVVGTMLDAHGAPQDVVYVHGEVCGEVDFFFFSVKGCVSLTIGDPDVPAPVPPPLVKGVNLVSRSPALVLGSAIDRSVDGVIGTAVEVGAAGDLPSVPLDAIPVIGFETPPLVKGGDIVLGGVANGSSGAPANPWVKHGDTWWRYRLTSVQLSGALQPAAPDGKTPATWWASASPDPSHGASLALLSWIPTATPRAVTLGQSLTTTVTETWGTVCTPVADAAPVLWTFDDQATGPSAAGWDLVGVPWPDEPGTQRSVPADLRAHVSEPWRTGDALADLLQGTSPALVVGDLVRCGRERGQTRLMALSAASSVSGAGASFGSLPIAGASSQDVVDLLAAGTSLQDLPAAWALATVGGATAGAPSCRGAILRSPVGDEPEPAPHALPPQRDVVKKVWDAQGFAPSDLGDAVVLHASGGFASLDALVLVPRKALERGLVVHFRDASGALLDEYRATGADLLSASHSVPPSWVDASGPWLDPVLRAAQVGARVVGGSGAYAYAVLSPKVPHGTVDVEIGWDRKLTAFTGMAFWLVAFGATTTAEVDRQDWDTQTVDSDKSSVTNAVEQDPDDHALLVPGQTYTVHVEWEAQSKQQDDQPSAAEPEAYAAGDPQEFQFVADGQADAPQRLDPWLLSTAPDVGETGFLLGEPLQVALATQKVSDLFDAYGLEIRIVVRAASGRHPSPPGGGAPGQFVTVPVGLGGVLQAADPGLQVMTPWQQTVTALLDELPCVDGSGSTTHHSVITLDYALEPLTDYLLDVYAVPKGAPDDATGTRLYRVPFTTSRFTAVADLAALVIAAPVRASLVPTPAGLATLTARPTGDQLDAAFQAAGLPVPQVPRYPSVTVLWSPDAVPQPVAVVIEGGETFWRARPVPTFVTGLVVDDPTQGWWVAEDTDWLALQVSTSTPGAGDLPRAPVTRLVRAPGDTRAVVLLGPSARGTELVLDLVRAADPLSGTAGSTATAARVPLVRAPWEMED</sequence>
<feature type="region of interest" description="Disordered" evidence="1">
    <location>
        <begin position="621"/>
        <end position="644"/>
    </location>
</feature>
<evidence type="ECO:0000313" key="3">
    <source>
        <dbReference type="Proteomes" id="UP001529338"/>
    </source>
</evidence>
<accession>A0ABT7SG34</accession>
<reference evidence="2 3" key="1">
    <citation type="submission" date="2023-06" db="EMBL/GenBank/DDBJ databases">
        <title>Cellulomonas sp. MW4 Whole genome sequence.</title>
        <authorList>
            <person name="Park S."/>
        </authorList>
    </citation>
    <scope>NUCLEOTIDE SEQUENCE [LARGE SCALE GENOMIC DNA]</scope>
    <source>
        <strain evidence="2 3">MW4</strain>
    </source>
</reference>
<organism evidence="2 3">
    <name type="scientific">Cellulomonas alba</name>
    <dbReference type="NCBI Taxonomy" id="3053467"/>
    <lineage>
        <taxon>Bacteria</taxon>
        <taxon>Bacillati</taxon>
        <taxon>Actinomycetota</taxon>
        <taxon>Actinomycetes</taxon>
        <taxon>Micrococcales</taxon>
        <taxon>Cellulomonadaceae</taxon>
        <taxon>Cellulomonas</taxon>
    </lineage>
</organism>
<protein>
    <recommendedName>
        <fullName evidence="4">OmpA-like domain-containing protein</fullName>
    </recommendedName>
</protein>
<feature type="compositionally biased region" description="Polar residues" evidence="1">
    <location>
        <begin position="478"/>
        <end position="501"/>
    </location>
</feature>
<evidence type="ECO:0000313" key="2">
    <source>
        <dbReference type="EMBL" id="MDM7855157.1"/>
    </source>
</evidence>
<dbReference type="Proteomes" id="UP001529338">
    <property type="component" value="Unassembled WGS sequence"/>
</dbReference>
<evidence type="ECO:0000256" key="1">
    <source>
        <dbReference type="SAM" id="MobiDB-lite"/>
    </source>
</evidence>
<keyword evidence="3" id="KW-1185">Reference proteome</keyword>
<dbReference type="RefSeq" id="WP_289454963.1">
    <property type="nucleotide sequence ID" value="NZ_JAUCGQ010000001.1"/>
</dbReference>
<proteinExistence type="predicted"/>
<feature type="region of interest" description="Disordered" evidence="1">
    <location>
        <begin position="471"/>
        <end position="511"/>
    </location>
</feature>
<name>A0ABT7SG34_9CELL</name>
<comment type="caution">
    <text evidence="2">The sequence shown here is derived from an EMBL/GenBank/DDBJ whole genome shotgun (WGS) entry which is preliminary data.</text>
</comment>
<evidence type="ECO:0008006" key="4">
    <source>
        <dbReference type="Google" id="ProtNLM"/>
    </source>
</evidence>
<gene>
    <name evidence="2" type="ORF">QRT04_09455</name>
</gene>